<feature type="signal peptide" evidence="1">
    <location>
        <begin position="1"/>
        <end position="22"/>
    </location>
</feature>
<sequence length="144" mass="16394">MRRMFFVILSIGLQLNAVPSEATNPQKPDPIGVGIEVKAFLYYDSSYEDLIKSKESPRPTDNKSIEDSMEKELTSLMRKVQERFNNRSIMINITIEQVAKNDSFSVQYERGKKSLDVRKTLDKLQKTAQSSGASNNTIVYFFSA</sequence>
<feature type="non-terminal residue" evidence="2">
    <location>
        <position position="144"/>
    </location>
</feature>
<name>A0A0C9S4H4_AMBAM</name>
<evidence type="ECO:0000313" key="2">
    <source>
        <dbReference type="EMBL" id="JAG92169.1"/>
    </source>
</evidence>
<dbReference type="AlphaFoldDB" id="A0A0C9S4H4"/>
<accession>A0A0C9S4H4</accession>
<feature type="chain" id="PRO_5002212787" evidence="1">
    <location>
        <begin position="23"/>
        <end position="144"/>
    </location>
</feature>
<keyword evidence="1" id="KW-0732">Signal</keyword>
<organism evidence="2">
    <name type="scientific">Amblyomma americanum</name>
    <name type="common">Lone star tick</name>
    <dbReference type="NCBI Taxonomy" id="6943"/>
    <lineage>
        <taxon>Eukaryota</taxon>
        <taxon>Metazoa</taxon>
        <taxon>Ecdysozoa</taxon>
        <taxon>Arthropoda</taxon>
        <taxon>Chelicerata</taxon>
        <taxon>Arachnida</taxon>
        <taxon>Acari</taxon>
        <taxon>Parasitiformes</taxon>
        <taxon>Ixodida</taxon>
        <taxon>Ixodoidea</taxon>
        <taxon>Ixodidae</taxon>
        <taxon>Amblyomminae</taxon>
        <taxon>Amblyomma</taxon>
    </lineage>
</organism>
<reference evidence="2" key="1">
    <citation type="journal article" date="2015" name="PLoS ONE">
        <title>An Insight into the Sialome of the Lone Star Tick, Amblyomma americanum, with a Glimpse on Its Time Dependent Gene Expression.</title>
        <authorList>
            <person name="Karim S."/>
            <person name="Ribeiro J.M."/>
        </authorList>
    </citation>
    <scope>NUCLEOTIDE SEQUENCE</scope>
    <source>
        <tissue evidence="2">Salivary gland</tissue>
    </source>
</reference>
<proteinExistence type="evidence at transcript level"/>
<protein>
    <submittedName>
        <fullName evidence="2">Putative secreted protein</fullName>
    </submittedName>
</protein>
<evidence type="ECO:0000256" key="1">
    <source>
        <dbReference type="SAM" id="SignalP"/>
    </source>
</evidence>
<dbReference type="EMBL" id="GBZX01000571">
    <property type="protein sequence ID" value="JAG92169.1"/>
    <property type="molecule type" value="mRNA"/>
</dbReference>